<dbReference type="AlphaFoldDB" id="A0AAD8FA31"/>
<keyword evidence="3" id="KW-1185">Reference proteome</keyword>
<proteinExistence type="predicted"/>
<accession>A0AAD8FA31</accession>
<comment type="caution">
    <text evidence="2">The sequence shown here is derived from an EMBL/GenBank/DDBJ whole genome shotgun (WGS) entry which is preliminary data.</text>
</comment>
<evidence type="ECO:0000259" key="1">
    <source>
        <dbReference type="PROSITE" id="PS50835"/>
    </source>
</evidence>
<evidence type="ECO:0000313" key="3">
    <source>
        <dbReference type="Proteomes" id="UP001233172"/>
    </source>
</evidence>
<protein>
    <submittedName>
        <fullName evidence="2">Adhesion G protein-coupled receptor E3</fullName>
    </submittedName>
</protein>
<dbReference type="InterPro" id="IPR007110">
    <property type="entry name" value="Ig-like_dom"/>
</dbReference>
<dbReference type="PROSITE" id="PS50835">
    <property type="entry name" value="IG_LIKE"/>
    <property type="match status" value="1"/>
</dbReference>
<reference evidence="2" key="2">
    <citation type="submission" date="2023-04" db="EMBL/GenBank/DDBJ databases">
        <authorList>
            <person name="Bu L."/>
            <person name="Lu L."/>
            <person name="Laidemitt M.R."/>
            <person name="Zhang S.M."/>
            <person name="Mutuku M."/>
            <person name="Mkoji G."/>
            <person name="Steinauer M."/>
            <person name="Loker E.S."/>
        </authorList>
    </citation>
    <scope>NUCLEOTIDE SEQUENCE</scope>
    <source>
        <strain evidence="2">KasaAsao</strain>
        <tissue evidence="2">Whole Snail</tissue>
    </source>
</reference>
<sequence>MPKRVTVLLNTSYNTSLTQGSTKSIHLSWTLTCSFLTFQPTNFTVEWNKDNRIESVNVTLDVGGTKLTISNMSDINSMVLTGNNDLNVCTDILVKYVNKSRSGGTKRPMDGVLYPYAQCPVYLYWHCDTFLMAVALHLEFPVQSSHVSSFSCQDATIDREKL</sequence>
<organism evidence="2 3">
    <name type="scientific">Biomphalaria pfeifferi</name>
    <name type="common">Bloodfluke planorb</name>
    <name type="synonym">Freshwater snail</name>
    <dbReference type="NCBI Taxonomy" id="112525"/>
    <lineage>
        <taxon>Eukaryota</taxon>
        <taxon>Metazoa</taxon>
        <taxon>Spiralia</taxon>
        <taxon>Lophotrochozoa</taxon>
        <taxon>Mollusca</taxon>
        <taxon>Gastropoda</taxon>
        <taxon>Heterobranchia</taxon>
        <taxon>Euthyneura</taxon>
        <taxon>Panpulmonata</taxon>
        <taxon>Hygrophila</taxon>
        <taxon>Lymnaeoidea</taxon>
        <taxon>Planorbidae</taxon>
        <taxon>Biomphalaria</taxon>
    </lineage>
</organism>
<feature type="domain" description="Ig-like" evidence="1">
    <location>
        <begin position="2"/>
        <end position="90"/>
    </location>
</feature>
<dbReference type="EMBL" id="JASAOG010000065">
    <property type="protein sequence ID" value="KAK0055911.1"/>
    <property type="molecule type" value="Genomic_DNA"/>
</dbReference>
<reference evidence="2" key="1">
    <citation type="journal article" date="2023" name="PLoS Negl. Trop. Dis.">
        <title>A genome sequence for Biomphalaria pfeifferi, the major vector snail for the human-infecting parasite Schistosoma mansoni.</title>
        <authorList>
            <person name="Bu L."/>
            <person name="Lu L."/>
            <person name="Laidemitt M.R."/>
            <person name="Zhang S.M."/>
            <person name="Mutuku M."/>
            <person name="Mkoji G."/>
            <person name="Steinauer M."/>
            <person name="Loker E.S."/>
        </authorList>
    </citation>
    <scope>NUCLEOTIDE SEQUENCE</scope>
    <source>
        <strain evidence="2">KasaAsao</strain>
    </source>
</reference>
<dbReference type="Proteomes" id="UP001233172">
    <property type="component" value="Unassembled WGS sequence"/>
</dbReference>
<name>A0AAD8FA31_BIOPF</name>
<evidence type="ECO:0000313" key="2">
    <source>
        <dbReference type="EMBL" id="KAK0055911.1"/>
    </source>
</evidence>
<keyword evidence="2" id="KW-0675">Receptor</keyword>
<gene>
    <name evidence="2" type="ORF">Bpfe_014580</name>
</gene>